<name>A0A8K0D013_IGNLU</name>
<reference evidence="1" key="1">
    <citation type="submission" date="2019-08" db="EMBL/GenBank/DDBJ databases">
        <title>The genome of the North American firefly Photinus pyralis.</title>
        <authorList>
            <consortium name="Photinus pyralis genome working group"/>
            <person name="Fallon T.R."/>
            <person name="Sander Lower S.E."/>
            <person name="Weng J.-K."/>
        </authorList>
    </citation>
    <scope>NUCLEOTIDE SEQUENCE</scope>
    <source>
        <strain evidence="1">TRF0915ILg1</strain>
        <tissue evidence="1">Whole body</tissue>
    </source>
</reference>
<sequence>MFVNYFTIIIIVHYLHYSLEQECFLRDLFWGPSYYTKTRSSSASGHTKVEDNSYYLPQSLCDYSGESVKKRINPYKHVVKELSTNKKTFSSLYFRCATCLVIAQEINKTIENITVGETDPKIEILIIEKALKSLCQNFNIKGYKKKNLIMEATDSTSSTSKSLDNQRLLRLRKVCSSYVENINMPTLYNILLKKNTDTVEYFCRGDGVFRECLNFNLKTITTAEEEENQTSQNEQCVFKILYTL</sequence>
<proteinExistence type="predicted"/>
<dbReference type="OrthoDB" id="6701703at2759"/>
<gene>
    <name evidence="1" type="ORF">ILUMI_11682</name>
</gene>
<keyword evidence="2" id="KW-1185">Reference proteome</keyword>
<accession>A0A8K0D013</accession>
<evidence type="ECO:0000313" key="1">
    <source>
        <dbReference type="EMBL" id="KAF2894482.1"/>
    </source>
</evidence>
<organism evidence="1 2">
    <name type="scientific">Ignelater luminosus</name>
    <name type="common">Cucubano</name>
    <name type="synonym">Pyrophorus luminosus</name>
    <dbReference type="NCBI Taxonomy" id="2038154"/>
    <lineage>
        <taxon>Eukaryota</taxon>
        <taxon>Metazoa</taxon>
        <taxon>Ecdysozoa</taxon>
        <taxon>Arthropoda</taxon>
        <taxon>Hexapoda</taxon>
        <taxon>Insecta</taxon>
        <taxon>Pterygota</taxon>
        <taxon>Neoptera</taxon>
        <taxon>Endopterygota</taxon>
        <taxon>Coleoptera</taxon>
        <taxon>Polyphaga</taxon>
        <taxon>Elateriformia</taxon>
        <taxon>Elateroidea</taxon>
        <taxon>Elateridae</taxon>
        <taxon>Agrypninae</taxon>
        <taxon>Pyrophorini</taxon>
        <taxon>Ignelater</taxon>
    </lineage>
</organism>
<comment type="caution">
    <text evidence="1">The sequence shown here is derived from an EMBL/GenBank/DDBJ whole genome shotgun (WGS) entry which is preliminary data.</text>
</comment>
<dbReference type="Proteomes" id="UP000801492">
    <property type="component" value="Unassembled WGS sequence"/>
</dbReference>
<evidence type="ECO:0000313" key="2">
    <source>
        <dbReference type="Proteomes" id="UP000801492"/>
    </source>
</evidence>
<dbReference type="AlphaFoldDB" id="A0A8K0D013"/>
<dbReference type="EMBL" id="VTPC01006950">
    <property type="protein sequence ID" value="KAF2894482.1"/>
    <property type="molecule type" value="Genomic_DNA"/>
</dbReference>
<protein>
    <submittedName>
        <fullName evidence="1">Uncharacterized protein</fullName>
    </submittedName>
</protein>